<dbReference type="Proteomes" id="UP000316030">
    <property type="component" value="Unassembled WGS sequence"/>
</dbReference>
<feature type="signal peptide" evidence="2">
    <location>
        <begin position="1"/>
        <end position="25"/>
    </location>
</feature>
<keyword evidence="4" id="KW-1185">Reference proteome</keyword>
<dbReference type="OrthoDB" id="8673316at2"/>
<dbReference type="GO" id="GO:0030288">
    <property type="term" value="C:outer membrane-bounded periplasmic space"/>
    <property type="evidence" value="ECO:0007669"/>
    <property type="project" value="TreeGrafter"/>
</dbReference>
<dbReference type="PANTHER" id="PTHR30006">
    <property type="entry name" value="THIAMINE-BINDING PERIPLASMIC PROTEIN-RELATED"/>
    <property type="match status" value="1"/>
</dbReference>
<dbReference type="PANTHER" id="PTHR30006:SF25">
    <property type="entry name" value="PHOSPHOGLYCERATE TRANSPORT REGULATORY PROTEIN PGTC"/>
    <property type="match status" value="1"/>
</dbReference>
<dbReference type="EMBL" id="FXTO01000037">
    <property type="protein sequence ID" value="SMO97555.1"/>
    <property type="molecule type" value="Genomic_DNA"/>
</dbReference>
<accession>A0A521FMW7</accession>
<dbReference type="SUPFAM" id="SSF53850">
    <property type="entry name" value="Periplasmic binding protein-like II"/>
    <property type="match status" value="1"/>
</dbReference>
<evidence type="ECO:0000313" key="3">
    <source>
        <dbReference type="EMBL" id="SMO97555.1"/>
    </source>
</evidence>
<feature type="chain" id="PRO_5021762170" evidence="2">
    <location>
        <begin position="26"/>
        <end position="353"/>
    </location>
</feature>
<protein>
    <submittedName>
        <fullName evidence="3">Iron(III) transport system substrate-binding protein</fullName>
    </submittedName>
</protein>
<evidence type="ECO:0000256" key="2">
    <source>
        <dbReference type="SAM" id="SignalP"/>
    </source>
</evidence>
<proteinExistence type="predicted"/>
<keyword evidence="1 2" id="KW-0732">Signal</keyword>
<reference evidence="3 4" key="1">
    <citation type="submission" date="2017-05" db="EMBL/GenBank/DDBJ databases">
        <authorList>
            <person name="Varghese N."/>
            <person name="Submissions S."/>
        </authorList>
    </citation>
    <scope>NUCLEOTIDE SEQUENCE [LARGE SCALE GENOMIC DNA]</scope>
    <source>
        <strain evidence="3 4">DSM 29506</strain>
    </source>
</reference>
<dbReference type="Gene3D" id="3.40.190.10">
    <property type="entry name" value="Periplasmic binding protein-like II"/>
    <property type="match status" value="2"/>
</dbReference>
<evidence type="ECO:0000256" key="1">
    <source>
        <dbReference type="ARBA" id="ARBA00022729"/>
    </source>
</evidence>
<organism evidence="3 4">
    <name type="scientific">Thalassovita litoralis</name>
    <dbReference type="NCBI Taxonomy" id="1010611"/>
    <lineage>
        <taxon>Bacteria</taxon>
        <taxon>Pseudomonadati</taxon>
        <taxon>Pseudomonadota</taxon>
        <taxon>Alphaproteobacteria</taxon>
        <taxon>Rhodobacterales</taxon>
        <taxon>Roseobacteraceae</taxon>
        <taxon>Thalassovita</taxon>
    </lineage>
</organism>
<dbReference type="InterPro" id="IPR006059">
    <property type="entry name" value="SBP"/>
</dbReference>
<sequence>MTGIALVRWGLVLLLANAVVSPAIAQEIVTKFTTPSSVADTRLVIRSTTDTVIFTPLLKAFVARYPNVELQYEQWGSNDLYNDSRRVCDGQGASADVVISSGVHQMVDLVNRACANAYRSALTAQLPAQRMWRDELWGITREAAVIIYNKSLVFADDVPLTRFALLDLMRRSPDDYRGKIATYDIEASGLGFLFAFMDSQQATTFGGLLEAFARVDAVATCCSAEIIASVESGRYKIAYNVLGSYVSTVPHANIGVIHPQDYTMFLSRALMIPKAAPQKETAAAFLDFLLSAEGRALLAGAELIQQSDNDETARSNSTDRYIPIDPTLLVAMDHHRRNRFFAEWRDSFSIQTR</sequence>
<name>A0A521FMW7_9RHOB</name>
<gene>
    <name evidence="3" type="ORF">SAMN06265173_13719</name>
</gene>
<dbReference type="Pfam" id="PF01547">
    <property type="entry name" value="SBP_bac_1"/>
    <property type="match status" value="1"/>
</dbReference>
<dbReference type="RefSeq" id="WP_142494738.1">
    <property type="nucleotide sequence ID" value="NZ_FXTO01000037.1"/>
</dbReference>
<dbReference type="AlphaFoldDB" id="A0A521FMW7"/>
<evidence type="ECO:0000313" key="4">
    <source>
        <dbReference type="Proteomes" id="UP000316030"/>
    </source>
</evidence>